<keyword evidence="3" id="KW-1185">Reference proteome</keyword>
<name>A0A0B1RZF6_OESDE</name>
<dbReference type="Proteomes" id="UP000053660">
    <property type="component" value="Unassembled WGS sequence"/>
</dbReference>
<keyword evidence="1" id="KW-1133">Transmembrane helix</keyword>
<keyword evidence="1" id="KW-0812">Transmembrane</keyword>
<protein>
    <submittedName>
        <fullName evidence="2">Uncharacterized protein</fullName>
    </submittedName>
</protein>
<evidence type="ECO:0000256" key="1">
    <source>
        <dbReference type="SAM" id="Phobius"/>
    </source>
</evidence>
<dbReference type="EMBL" id="KN611162">
    <property type="protein sequence ID" value="KHJ77036.1"/>
    <property type="molecule type" value="Genomic_DNA"/>
</dbReference>
<sequence length="102" mass="12222">MARSVRIRIKSRTNYHNPRHYLESLNGRQTTTVFHQIICKKIWIWLYYFSFNFPLLLSANHAWKEIYRKSNAYSFTFLLKTFSCLSLLSQSQQPLVLFQVAT</sequence>
<evidence type="ECO:0000313" key="2">
    <source>
        <dbReference type="EMBL" id="KHJ77036.1"/>
    </source>
</evidence>
<organism evidence="2 3">
    <name type="scientific">Oesophagostomum dentatum</name>
    <name type="common">Nodular worm</name>
    <dbReference type="NCBI Taxonomy" id="61180"/>
    <lineage>
        <taxon>Eukaryota</taxon>
        <taxon>Metazoa</taxon>
        <taxon>Ecdysozoa</taxon>
        <taxon>Nematoda</taxon>
        <taxon>Chromadorea</taxon>
        <taxon>Rhabditida</taxon>
        <taxon>Rhabditina</taxon>
        <taxon>Rhabditomorpha</taxon>
        <taxon>Strongyloidea</taxon>
        <taxon>Strongylidae</taxon>
        <taxon>Oesophagostomum</taxon>
    </lineage>
</organism>
<feature type="transmembrane region" description="Helical" evidence="1">
    <location>
        <begin position="42"/>
        <end position="59"/>
    </location>
</feature>
<keyword evidence="1" id="KW-0472">Membrane</keyword>
<reference evidence="2 3" key="1">
    <citation type="submission" date="2014-03" db="EMBL/GenBank/DDBJ databases">
        <title>Draft genome of the hookworm Oesophagostomum dentatum.</title>
        <authorList>
            <person name="Mitreva M."/>
        </authorList>
    </citation>
    <scope>NUCLEOTIDE SEQUENCE [LARGE SCALE GENOMIC DNA]</scope>
    <source>
        <strain evidence="2 3">OD-Hann</strain>
    </source>
</reference>
<evidence type="ECO:0000313" key="3">
    <source>
        <dbReference type="Proteomes" id="UP000053660"/>
    </source>
</evidence>
<gene>
    <name evidence="2" type="ORF">OESDEN_23344</name>
</gene>
<proteinExistence type="predicted"/>
<dbReference type="AlphaFoldDB" id="A0A0B1RZF6"/>
<accession>A0A0B1RZF6</accession>